<dbReference type="Proteomes" id="UP001185873">
    <property type="component" value="Unassembled WGS sequence"/>
</dbReference>
<reference evidence="1" key="1">
    <citation type="submission" date="2023-10" db="EMBL/GenBank/DDBJ databases">
        <title>Development of a sustainable strategy for remediation of hydrocarbon-contaminated territories based on the waste exchange concept.</title>
        <authorList>
            <person name="Krivoruchko A."/>
        </authorList>
    </citation>
    <scope>NUCLEOTIDE SEQUENCE</scope>
    <source>
        <strain evidence="1">IEGM 1175</strain>
    </source>
</reference>
<proteinExistence type="predicted"/>
<organism evidence="1 2">
    <name type="scientific">Dietzia maris</name>
    <dbReference type="NCBI Taxonomy" id="37915"/>
    <lineage>
        <taxon>Bacteria</taxon>
        <taxon>Bacillati</taxon>
        <taxon>Actinomycetota</taxon>
        <taxon>Actinomycetes</taxon>
        <taxon>Mycobacteriales</taxon>
        <taxon>Dietziaceae</taxon>
        <taxon>Dietzia</taxon>
    </lineage>
</organism>
<dbReference type="AlphaFoldDB" id="A0AAE4R4M1"/>
<sequence length="296" mass="34671">MIRLMSRERVKQRHEQLPPIDVPQSLEHVHETVHEIRHRQELLDVGQESRQRALLILQAIAVEAERRGYGFGLREDGQPTFQITVGDDITFAFVMTEEFESREVLASDSLSSAKYDWQRVQSTVQQVRSGRLLIRSAERRSSASWADRKRWALTDRLPHLFEYVARTTAEIIEQRTRAKAEREQRRQDWERAIAQARESYIADLNRQRLEKQLAAATHAQSLRGYAAQIDRLAIDFDDPVRSRQARDWSAWIRTEADKVDPLRHAENLTWVEPKDIRTTDLDPFMPRGMTAWRPPD</sequence>
<protein>
    <submittedName>
        <fullName evidence="1">Uncharacterized protein</fullName>
    </submittedName>
</protein>
<evidence type="ECO:0000313" key="2">
    <source>
        <dbReference type="Proteomes" id="UP001185873"/>
    </source>
</evidence>
<dbReference type="EMBL" id="JAWLKJ010000006">
    <property type="protein sequence ID" value="MDV6300891.1"/>
    <property type="molecule type" value="Genomic_DNA"/>
</dbReference>
<gene>
    <name evidence="1" type="ORF">R3P82_17410</name>
</gene>
<name>A0AAE4R4M1_9ACTN</name>
<evidence type="ECO:0000313" key="1">
    <source>
        <dbReference type="EMBL" id="MDV6300891.1"/>
    </source>
</evidence>
<accession>A0AAE4R4M1</accession>
<dbReference type="RefSeq" id="WP_317471364.1">
    <property type="nucleotide sequence ID" value="NZ_JAWLKJ010000006.1"/>
</dbReference>
<comment type="caution">
    <text evidence="1">The sequence shown here is derived from an EMBL/GenBank/DDBJ whole genome shotgun (WGS) entry which is preliminary data.</text>
</comment>